<accession>A0A9W4DJV6</accession>
<dbReference type="Proteomes" id="UP001152519">
    <property type="component" value="Unassembled WGS sequence"/>
</dbReference>
<sequence>MPARSAAPVSVLTMLPPFAARPSVEPRNDRVRPDGHGSPLHIVRVDRVAARQHRVTTTPAARG</sequence>
<gene>
    <name evidence="1" type="ORF">SCOCK_110174</name>
</gene>
<dbReference type="EMBL" id="CAJSLV010000013">
    <property type="protein sequence ID" value="CAG6391345.1"/>
    <property type="molecule type" value="Genomic_DNA"/>
</dbReference>
<organism evidence="1 2">
    <name type="scientific">Actinacidiphila cocklensis</name>
    <dbReference type="NCBI Taxonomy" id="887465"/>
    <lineage>
        <taxon>Bacteria</taxon>
        <taxon>Bacillati</taxon>
        <taxon>Actinomycetota</taxon>
        <taxon>Actinomycetes</taxon>
        <taxon>Kitasatosporales</taxon>
        <taxon>Streptomycetaceae</taxon>
        <taxon>Actinacidiphila</taxon>
    </lineage>
</organism>
<protein>
    <submittedName>
        <fullName evidence="1">Uncharacterized protein</fullName>
    </submittedName>
</protein>
<proteinExistence type="predicted"/>
<name>A0A9W4DJV6_9ACTN</name>
<comment type="caution">
    <text evidence="1">The sequence shown here is derived from an EMBL/GenBank/DDBJ whole genome shotgun (WGS) entry which is preliminary data.</text>
</comment>
<keyword evidence="2" id="KW-1185">Reference proteome</keyword>
<reference evidence="1" key="1">
    <citation type="submission" date="2021-05" db="EMBL/GenBank/DDBJ databases">
        <authorList>
            <person name="Arsene-Ploetze F."/>
        </authorList>
    </citation>
    <scope>NUCLEOTIDE SEQUENCE</scope>
    <source>
        <strain evidence="1">DSM 42138</strain>
    </source>
</reference>
<evidence type="ECO:0000313" key="1">
    <source>
        <dbReference type="EMBL" id="CAG6391345.1"/>
    </source>
</evidence>
<dbReference type="AlphaFoldDB" id="A0A9W4DJV6"/>
<evidence type="ECO:0000313" key="2">
    <source>
        <dbReference type="Proteomes" id="UP001152519"/>
    </source>
</evidence>